<evidence type="ECO:0000313" key="12">
    <source>
        <dbReference type="EMBL" id="MBA2133543.1"/>
    </source>
</evidence>
<dbReference type="EMBL" id="JAAKDE010000016">
    <property type="protein sequence ID" value="MBA2133543.1"/>
    <property type="molecule type" value="Genomic_DNA"/>
</dbReference>
<dbReference type="Pfam" id="PF01139">
    <property type="entry name" value="RtcB"/>
    <property type="match status" value="2"/>
</dbReference>
<keyword evidence="13" id="KW-1185">Reference proteome</keyword>
<keyword evidence="7 11" id="KW-0464">Manganese</keyword>
<evidence type="ECO:0000256" key="1">
    <source>
        <dbReference type="ARBA" id="ARBA00012726"/>
    </source>
</evidence>
<dbReference type="GO" id="GO:0170057">
    <property type="term" value="F:RNA ligase (GTP) activity"/>
    <property type="evidence" value="ECO:0007669"/>
    <property type="project" value="UniProtKB-EC"/>
</dbReference>
<organism evidence="12 13">
    <name type="scientific">Capillibacterium thermochitinicola</name>
    <dbReference type="NCBI Taxonomy" id="2699427"/>
    <lineage>
        <taxon>Bacteria</taxon>
        <taxon>Bacillati</taxon>
        <taxon>Bacillota</taxon>
        <taxon>Capillibacterium</taxon>
    </lineage>
</organism>
<evidence type="ECO:0000313" key="13">
    <source>
        <dbReference type="Proteomes" id="UP000657177"/>
    </source>
</evidence>
<evidence type="ECO:0000256" key="4">
    <source>
        <dbReference type="ARBA" id="ARBA00022741"/>
    </source>
</evidence>
<accession>A0A8J6I1H8</accession>
<keyword evidence="6 10" id="KW-0342">GTP-binding</keyword>
<evidence type="ECO:0000256" key="7">
    <source>
        <dbReference type="ARBA" id="ARBA00023211"/>
    </source>
</evidence>
<feature type="binding site" evidence="10">
    <location>
        <begin position="143"/>
        <end position="147"/>
    </location>
    <ligand>
        <name>GMP</name>
        <dbReference type="ChEBI" id="CHEBI:58115"/>
    </ligand>
</feature>
<dbReference type="GO" id="GO:0005525">
    <property type="term" value="F:GTP binding"/>
    <property type="evidence" value="ECO:0007669"/>
    <property type="project" value="UniProtKB-KW"/>
</dbReference>
<dbReference type="GO" id="GO:0006281">
    <property type="term" value="P:DNA repair"/>
    <property type="evidence" value="ECO:0007669"/>
    <property type="project" value="TreeGrafter"/>
</dbReference>
<feature type="binding site" evidence="10">
    <location>
        <begin position="295"/>
        <end position="298"/>
    </location>
    <ligand>
        <name>GMP</name>
        <dbReference type="ChEBI" id="CHEBI:58115"/>
    </ligand>
</feature>
<feature type="active site" description="GMP-histidine intermediate" evidence="9">
    <location>
        <position position="295"/>
    </location>
</feature>
<evidence type="ECO:0000256" key="3">
    <source>
        <dbReference type="ARBA" id="ARBA00022723"/>
    </source>
</evidence>
<name>A0A8J6I1H8_9FIRM</name>
<reference evidence="12" key="1">
    <citation type="submission" date="2020-06" db="EMBL/GenBank/DDBJ databases">
        <title>Novel chitinolytic bacterium.</title>
        <authorList>
            <person name="Ungkulpasvich U."/>
            <person name="Kosugi A."/>
            <person name="Uke A."/>
        </authorList>
    </citation>
    <scope>NUCLEOTIDE SEQUENCE</scope>
    <source>
        <strain evidence="12">UUS1-1</strain>
    </source>
</reference>
<feature type="binding site" evidence="10">
    <location>
        <begin position="246"/>
        <end position="247"/>
    </location>
    <ligand>
        <name>GMP</name>
        <dbReference type="ChEBI" id="CHEBI:58115"/>
    </ligand>
</feature>
<feature type="binding site" evidence="11">
    <location>
        <position position="246"/>
    </location>
    <ligand>
        <name>Mn(2+)</name>
        <dbReference type="ChEBI" id="CHEBI:29035"/>
        <label>2</label>
    </ligand>
</feature>
<comment type="catalytic activity">
    <reaction evidence="8">
        <text>a 3'-end 3'-phospho-ribonucleotide-RNA + a 5'-end dephospho-ribonucleoside-RNA + GTP = a ribonucleotidyl-ribonucleotide-RNA + GMP + diphosphate</text>
        <dbReference type="Rhea" id="RHEA:68076"/>
        <dbReference type="Rhea" id="RHEA-COMP:10463"/>
        <dbReference type="Rhea" id="RHEA-COMP:13936"/>
        <dbReference type="Rhea" id="RHEA-COMP:17355"/>
        <dbReference type="ChEBI" id="CHEBI:33019"/>
        <dbReference type="ChEBI" id="CHEBI:37565"/>
        <dbReference type="ChEBI" id="CHEBI:58115"/>
        <dbReference type="ChEBI" id="CHEBI:83062"/>
        <dbReference type="ChEBI" id="CHEBI:138284"/>
        <dbReference type="ChEBI" id="CHEBI:173118"/>
        <dbReference type="EC" id="6.5.1.8"/>
    </reaction>
</comment>
<dbReference type="AlphaFoldDB" id="A0A8J6I1H8"/>
<protein>
    <recommendedName>
        <fullName evidence="1">3'-phosphate/5'-hydroxy nucleic acid ligase</fullName>
        <ecNumber evidence="1">6.5.1.8</ecNumber>
    </recommendedName>
</protein>
<keyword evidence="4 10" id="KW-0547">Nucleotide-binding</keyword>
<evidence type="ECO:0000256" key="5">
    <source>
        <dbReference type="ARBA" id="ARBA00022800"/>
    </source>
</evidence>
<evidence type="ECO:0000256" key="8">
    <source>
        <dbReference type="ARBA" id="ARBA00047746"/>
    </source>
</evidence>
<proteinExistence type="predicted"/>
<dbReference type="EC" id="6.5.1.8" evidence="1"/>
<keyword evidence="3 11" id="KW-0479">Metal-binding</keyword>
<dbReference type="GO" id="GO:0003909">
    <property type="term" value="F:DNA ligase activity"/>
    <property type="evidence" value="ECO:0007669"/>
    <property type="project" value="TreeGrafter"/>
</dbReference>
<evidence type="ECO:0000256" key="10">
    <source>
        <dbReference type="PIRSR" id="PIRSR601233-2"/>
    </source>
</evidence>
<feature type="binding site" evidence="10">
    <location>
        <begin position="271"/>
        <end position="274"/>
    </location>
    <ligand>
        <name>GMP</name>
        <dbReference type="ChEBI" id="CHEBI:58115"/>
    </ligand>
</feature>
<evidence type="ECO:0000256" key="6">
    <source>
        <dbReference type="ARBA" id="ARBA00023134"/>
    </source>
</evidence>
<dbReference type="Proteomes" id="UP000657177">
    <property type="component" value="Unassembled WGS sequence"/>
</dbReference>
<dbReference type="GO" id="GO:0006396">
    <property type="term" value="P:RNA processing"/>
    <property type="evidence" value="ECO:0007669"/>
    <property type="project" value="InterPro"/>
</dbReference>
<feature type="binding site" evidence="11">
    <location>
        <position position="72"/>
    </location>
    <ligand>
        <name>Mn(2+)</name>
        <dbReference type="ChEBI" id="CHEBI:29035"/>
        <label>1</label>
    </ligand>
</feature>
<dbReference type="InterPro" id="IPR052915">
    <property type="entry name" value="RtcB-like"/>
</dbReference>
<feature type="binding site" evidence="11">
    <location>
        <position position="161"/>
    </location>
    <ligand>
        <name>Mn(2+)</name>
        <dbReference type="ChEBI" id="CHEBI:29035"/>
        <label>2</label>
    </ligand>
</feature>
<dbReference type="PANTHER" id="PTHR43749">
    <property type="entry name" value="RNA-SPLICING LIGASE RTCB"/>
    <property type="match status" value="1"/>
</dbReference>
<keyword evidence="2" id="KW-0436">Ligase</keyword>
<feature type="binding site" evidence="11">
    <location>
        <position position="144"/>
    </location>
    <ligand>
        <name>Mn(2+)</name>
        <dbReference type="ChEBI" id="CHEBI:29035"/>
        <label>1</label>
    </ligand>
</feature>
<evidence type="ECO:0000256" key="9">
    <source>
        <dbReference type="PIRSR" id="PIRSR601233-1"/>
    </source>
</evidence>
<keyword evidence="5" id="KW-0692">RNA repair</keyword>
<dbReference type="SUPFAM" id="SSF103365">
    <property type="entry name" value="Hypothetical protein PH1602"/>
    <property type="match status" value="1"/>
</dbReference>
<dbReference type="RefSeq" id="WP_181340013.1">
    <property type="nucleotide sequence ID" value="NZ_JAAKDE010000016.1"/>
</dbReference>
<dbReference type="GO" id="GO:0030145">
    <property type="term" value="F:manganese ion binding"/>
    <property type="evidence" value="ECO:0007669"/>
    <property type="project" value="TreeGrafter"/>
</dbReference>
<gene>
    <name evidence="12" type="ORF">G5B42_08325</name>
</gene>
<dbReference type="GO" id="GO:0042245">
    <property type="term" value="P:RNA repair"/>
    <property type="evidence" value="ECO:0007669"/>
    <property type="project" value="UniProtKB-KW"/>
</dbReference>
<evidence type="ECO:0000256" key="11">
    <source>
        <dbReference type="PIRSR" id="PIRSR601233-3"/>
    </source>
</evidence>
<comment type="caution">
    <text evidence="12">The sequence shown here is derived from an EMBL/GenBank/DDBJ whole genome shotgun (WGS) entry which is preliminary data.</text>
</comment>
<dbReference type="Gene3D" id="3.90.1860.10">
    <property type="entry name" value="tRNA-splicing ligase RtcB"/>
    <property type="match status" value="1"/>
</dbReference>
<dbReference type="PANTHER" id="PTHR43749:SF2">
    <property type="entry name" value="RNA-SPLICING LIGASE RTCB"/>
    <property type="match status" value="1"/>
</dbReference>
<sequence length="372" mass="41231">MLILKGQYNSAQIMIDEIDDTTRQQIQRMLDHPAFAKTYIAIMPDCHAGKGAVIGFTMKLNEYIIPNIVGVDIGCGVLAARFTVDDLDLPAFDKFIKKNIPAGFSIHLKAKVGDDPTLRHWTKVIGMDYGKALRSIGTLGGGNHFIEVGKDSRGNTWVTIHTGSRNFGLRVANHFQRKARQTMAKYATGKQEKDLEFLLVDSQDGQDYLNAARFAQSYAALNRRTILAEIARFFGHEPVETIESVHNFIGDDDIIRKGATPARQGERVIIPFNMRDGLALCTGKGSAKYNFSAPHGAGRILSRTKAKQVLSVDDFAQGMKKAGIYTTTANRETLDEAPDAYKDKELIIQNISETVEINDFVKPIYNFKAVGD</sequence>
<dbReference type="InterPro" id="IPR036025">
    <property type="entry name" value="RtcB-like_sf"/>
</dbReference>
<evidence type="ECO:0000256" key="2">
    <source>
        <dbReference type="ARBA" id="ARBA00022598"/>
    </source>
</evidence>
<comment type="cofactor">
    <cofactor evidence="11">
        <name>Mn(2+)</name>
        <dbReference type="ChEBI" id="CHEBI:29035"/>
    </cofactor>
    <text evidence="11">Binds 2 manganese ions per subunit.</text>
</comment>
<dbReference type="InterPro" id="IPR001233">
    <property type="entry name" value="RtcB"/>
</dbReference>